<reference evidence="2" key="1">
    <citation type="journal article" date="2016" name="Nature">
        <title>Genome evolution in the allotetraploid frog Xenopus laevis.</title>
        <authorList>
            <person name="Session A.M."/>
            <person name="Uno Y."/>
            <person name="Kwon T."/>
            <person name="Chapman J.A."/>
            <person name="Toyoda A."/>
            <person name="Takahashi S."/>
            <person name="Fukui A."/>
            <person name="Hikosaka A."/>
            <person name="Suzuki A."/>
            <person name="Kondo M."/>
            <person name="van Heeringen S.J."/>
            <person name="Quigley I."/>
            <person name="Heinz S."/>
            <person name="Ogino H."/>
            <person name="Ochi H."/>
            <person name="Hellsten U."/>
            <person name="Lyons J.B."/>
            <person name="Simakov O."/>
            <person name="Putnam N."/>
            <person name="Stites J."/>
            <person name="Kuroki Y."/>
            <person name="Tanaka T."/>
            <person name="Michiue T."/>
            <person name="Watanabe M."/>
            <person name="Bogdanovic O."/>
            <person name="Lister R."/>
            <person name="Georgiou G."/>
            <person name="Paranjpe S.S."/>
            <person name="van Kruijsbergen I."/>
            <person name="Shu S."/>
            <person name="Carlson J."/>
            <person name="Kinoshita T."/>
            <person name="Ohta Y."/>
            <person name="Mawaribuchi S."/>
            <person name="Jenkins J."/>
            <person name="Grimwood J."/>
            <person name="Schmutz J."/>
            <person name="Mitros T."/>
            <person name="Mozaffari S.V."/>
            <person name="Suzuki Y."/>
            <person name="Haramoto Y."/>
            <person name="Yamamoto T.S."/>
            <person name="Takagi C."/>
            <person name="Heald R."/>
            <person name="Miller K."/>
            <person name="Haudenschild C."/>
            <person name="Kitzman J."/>
            <person name="Nakayama T."/>
            <person name="Izutsu Y."/>
            <person name="Robert J."/>
            <person name="Fortriede J."/>
            <person name="Burns K."/>
            <person name="Lotay V."/>
            <person name="Karimi K."/>
            <person name="Yasuoka Y."/>
            <person name="Dichmann D.S."/>
            <person name="Flajnik M.F."/>
            <person name="Houston D.W."/>
            <person name="Shendure J."/>
            <person name="DuPasquier L."/>
            <person name="Vize P.D."/>
            <person name="Zorn A.M."/>
            <person name="Ito M."/>
            <person name="Marcotte E.M."/>
            <person name="Wallingford J.B."/>
            <person name="Ito Y."/>
            <person name="Asashima M."/>
            <person name="Ueno N."/>
            <person name="Matsuda Y."/>
            <person name="Veenstra G.J."/>
            <person name="Fujiyama A."/>
            <person name="Harland R.M."/>
            <person name="Taira M."/>
            <person name="Rokhsar D.S."/>
        </authorList>
    </citation>
    <scope>NUCLEOTIDE SEQUENCE [LARGE SCALE GENOMIC DNA]</scope>
    <source>
        <strain evidence="2">J</strain>
    </source>
</reference>
<dbReference type="AlphaFoldDB" id="A0A974BWS0"/>
<dbReference type="EMBL" id="CM004482">
    <property type="protein sequence ID" value="OCT62413.1"/>
    <property type="molecule type" value="Genomic_DNA"/>
</dbReference>
<organism evidence="1 2">
    <name type="scientific">Xenopus laevis</name>
    <name type="common">African clawed frog</name>
    <dbReference type="NCBI Taxonomy" id="8355"/>
    <lineage>
        <taxon>Eukaryota</taxon>
        <taxon>Metazoa</taxon>
        <taxon>Chordata</taxon>
        <taxon>Craniata</taxon>
        <taxon>Vertebrata</taxon>
        <taxon>Euteleostomi</taxon>
        <taxon>Amphibia</taxon>
        <taxon>Batrachia</taxon>
        <taxon>Anura</taxon>
        <taxon>Pipoidea</taxon>
        <taxon>Pipidae</taxon>
        <taxon>Xenopodinae</taxon>
        <taxon>Xenopus</taxon>
        <taxon>Xenopus</taxon>
    </lineage>
</organism>
<gene>
    <name evidence="1" type="ORF">XELAEV_18043494mg</name>
</gene>
<proteinExistence type="predicted"/>
<evidence type="ECO:0000313" key="1">
    <source>
        <dbReference type="EMBL" id="OCT62413.1"/>
    </source>
</evidence>
<accession>A0A974BWS0</accession>
<protein>
    <submittedName>
        <fullName evidence="1">Uncharacterized protein</fullName>
    </submittedName>
</protein>
<evidence type="ECO:0000313" key="2">
    <source>
        <dbReference type="Proteomes" id="UP000694892"/>
    </source>
</evidence>
<name>A0A974BWS0_XENLA</name>
<sequence>MKTVAFCVFVPYIVDSPIVTMNLVTVKHGTRWRTEGFWVHKPSFGNWRLNINKSVRATSPSIRATS</sequence>
<dbReference type="Proteomes" id="UP000694892">
    <property type="component" value="Chromosome 9_10L"/>
</dbReference>